<feature type="region of interest" description="Disordered" evidence="2">
    <location>
        <begin position="75"/>
        <end position="155"/>
    </location>
</feature>
<gene>
    <name evidence="4" type="ORF">DM01DRAFT_1330842</name>
</gene>
<evidence type="ECO:0000256" key="1">
    <source>
        <dbReference type="PROSITE-ProRule" id="PRU00723"/>
    </source>
</evidence>
<proteinExistence type="predicted"/>
<reference evidence="4 5" key="1">
    <citation type="submission" date="2016-07" db="EMBL/GenBank/DDBJ databases">
        <title>Pervasive Adenine N6-methylation of Active Genes in Fungi.</title>
        <authorList>
            <consortium name="DOE Joint Genome Institute"/>
            <person name="Mondo S.J."/>
            <person name="Dannebaum R.O."/>
            <person name="Kuo R.C."/>
            <person name="Labutti K."/>
            <person name="Haridas S."/>
            <person name="Kuo A."/>
            <person name="Salamov A."/>
            <person name="Ahrendt S.R."/>
            <person name="Lipzen A."/>
            <person name="Sullivan W."/>
            <person name="Andreopoulos W.B."/>
            <person name="Clum A."/>
            <person name="Lindquist E."/>
            <person name="Daum C."/>
            <person name="Ramamoorthy G.K."/>
            <person name="Gryganskyi A."/>
            <person name="Culley D."/>
            <person name="Magnuson J.K."/>
            <person name="James T.Y."/>
            <person name="O'Malley M.A."/>
            <person name="Stajich J.E."/>
            <person name="Spatafora J.W."/>
            <person name="Visel A."/>
            <person name="Grigoriev I.V."/>
        </authorList>
    </citation>
    <scope>NUCLEOTIDE SEQUENCE [LARGE SCALE GENOMIC DNA]</scope>
    <source>
        <strain evidence="4 5">NRRL 3301</strain>
    </source>
</reference>
<feature type="region of interest" description="Disordered" evidence="2">
    <location>
        <begin position="338"/>
        <end position="358"/>
    </location>
</feature>
<name>A0A1X2GXC6_9FUNG</name>
<feature type="region of interest" description="Disordered" evidence="2">
    <location>
        <begin position="304"/>
        <end position="324"/>
    </location>
</feature>
<organism evidence="4 5">
    <name type="scientific">Hesseltinella vesiculosa</name>
    <dbReference type="NCBI Taxonomy" id="101127"/>
    <lineage>
        <taxon>Eukaryota</taxon>
        <taxon>Fungi</taxon>
        <taxon>Fungi incertae sedis</taxon>
        <taxon>Mucoromycota</taxon>
        <taxon>Mucoromycotina</taxon>
        <taxon>Mucoromycetes</taxon>
        <taxon>Mucorales</taxon>
        <taxon>Cunninghamellaceae</taxon>
        <taxon>Hesseltinella</taxon>
    </lineage>
</organism>
<dbReference type="GO" id="GO:0008270">
    <property type="term" value="F:zinc ion binding"/>
    <property type="evidence" value="ECO:0007669"/>
    <property type="project" value="UniProtKB-KW"/>
</dbReference>
<keyword evidence="1" id="KW-0479">Metal-binding</keyword>
<dbReference type="Proteomes" id="UP000242146">
    <property type="component" value="Unassembled WGS sequence"/>
</dbReference>
<evidence type="ECO:0000313" key="5">
    <source>
        <dbReference type="Proteomes" id="UP000242146"/>
    </source>
</evidence>
<dbReference type="AlphaFoldDB" id="A0A1X2GXC6"/>
<dbReference type="OrthoDB" id="438553at2759"/>
<evidence type="ECO:0000313" key="4">
    <source>
        <dbReference type="EMBL" id="ORX62716.1"/>
    </source>
</evidence>
<dbReference type="EMBL" id="MCGT01000001">
    <property type="protein sequence ID" value="ORX62716.1"/>
    <property type="molecule type" value="Genomic_DNA"/>
</dbReference>
<keyword evidence="5" id="KW-1185">Reference proteome</keyword>
<dbReference type="Gene3D" id="4.10.1000.40">
    <property type="match status" value="1"/>
</dbReference>
<keyword evidence="1" id="KW-0862">Zinc</keyword>
<keyword evidence="1" id="KW-0863">Zinc-finger</keyword>
<feature type="zinc finger region" description="C3H1-type" evidence="1">
    <location>
        <begin position="388"/>
        <end position="417"/>
    </location>
</feature>
<evidence type="ECO:0000259" key="3">
    <source>
        <dbReference type="PROSITE" id="PS50103"/>
    </source>
</evidence>
<protein>
    <recommendedName>
        <fullName evidence="3">C3H1-type domain-containing protein</fullName>
    </recommendedName>
</protein>
<sequence>MDAASLGDNVPPEPSLAISTKTITRNAIATGVCLDQARLDHSQEHSLPLKASSDPLSGEVHAMDAHHVDQRPANIPEDVQPLDQPPADEPTLRSRSVQEPHAELLPLEKPAEVEEPTEPLPDVLPHKQPAEDLTEPQTADEPPLELQKSQKANKPHVDQLPVDELHTLSRSVHVQQVELTKTQPISDQSHKVELPTVDQLEVDAIQGLPCVVASPERNNQTESECAAGAQVIEERSMQTQSLECLPDHDDLPIEQPLSEERSAEQCEESQSWEELVQEDFHQQVAMPDDEREPLTQSNASAIAISDTDISSSPLKPQKTVLRPPTGKRYQHYALALHDSPLPAPSQTSSPGKQKQDLNRMERIEQQQQPYTPLYKSRCEFWPGCTNNHCKYYHPFLNCRNGDHCSFGKKCTFLHPSDYIDFRQYKKYRQMKKKKKQPPADTSSILADKQPS</sequence>
<feature type="domain" description="C3H1-type" evidence="3">
    <location>
        <begin position="388"/>
        <end position="417"/>
    </location>
</feature>
<dbReference type="InterPro" id="IPR000571">
    <property type="entry name" value="Znf_CCCH"/>
</dbReference>
<feature type="region of interest" description="Disordered" evidence="2">
    <location>
        <begin position="427"/>
        <end position="451"/>
    </location>
</feature>
<comment type="caution">
    <text evidence="4">The sequence shown here is derived from an EMBL/GenBank/DDBJ whole genome shotgun (WGS) entry which is preliminary data.</text>
</comment>
<dbReference type="STRING" id="101127.A0A1X2GXC6"/>
<dbReference type="PROSITE" id="PS50103">
    <property type="entry name" value="ZF_C3H1"/>
    <property type="match status" value="1"/>
</dbReference>
<accession>A0A1X2GXC6</accession>
<feature type="compositionally biased region" description="Basic and acidic residues" evidence="2">
    <location>
        <begin position="90"/>
        <end position="102"/>
    </location>
</feature>
<evidence type="ECO:0000256" key="2">
    <source>
        <dbReference type="SAM" id="MobiDB-lite"/>
    </source>
</evidence>
<feature type="compositionally biased region" description="Basic residues" evidence="2">
    <location>
        <begin position="427"/>
        <end position="436"/>
    </location>
</feature>